<dbReference type="InterPro" id="IPR027417">
    <property type="entry name" value="P-loop_NTPase"/>
</dbReference>
<dbReference type="GO" id="GO:0005524">
    <property type="term" value="F:ATP binding"/>
    <property type="evidence" value="ECO:0007669"/>
    <property type="project" value="UniProtKB-KW"/>
</dbReference>
<feature type="domain" description="ABC transporter" evidence="5">
    <location>
        <begin position="2"/>
        <end position="209"/>
    </location>
</feature>
<dbReference type="NCBIfam" id="TIGR03608">
    <property type="entry name" value="L_ocin_972_ABC"/>
    <property type="match status" value="1"/>
</dbReference>
<dbReference type="Pfam" id="PF00005">
    <property type="entry name" value="ABC_tran"/>
    <property type="match status" value="1"/>
</dbReference>
<dbReference type="PANTHER" id="PTHR42798">
    <property type="entry name" value="LIPOPROTEIN-RELEASING SYSTEM ATP-BINDING PROTEIN LOLD"/>
    <property type="match status" value="1"/>
</dbReference>
<proteinExistence type="inferred from homology"/>
<dbReference type="GeneID" id="78287410"/>
<accession>A0A1I0C6F5</accession>
<organism evidence="6 7">
    <name type="scientific">Thomasclavelia cocleata</name>
    <dbReference type="NCBI Taxonomy" id="69824"/>
    <lineage>
        <taxon>Bacteria</taxon>
        <taxon>Bacillati</taxon>
        <taxon>Bacillota</taxon>
        <taxon>Erysipelotrichia</taxon>
        <taxon>Erysipelotrichales</taxon>
        <taxon>Coprobacillaceae</taxon>
        <taxon>Thomasclavelia</taxon>
    </lineage>
</organism>
<dbReference type="InterPro" id="IPR003593">
    <property type="entry name" value="AAA+_ATPase"/>
</dbReference>
<dbReference type="Proteomes" id="UP000198558">
    <property type="component" value="Unassembled WGS sequence"/>
</dbReference>
<protein>
    <submittedName>
        <fullName evidence="6">Putative ABC transport system ATP-binding protein</fullName>
    </submittedName>
</protein>
<evidence type="ECO:0000256" key="1">
    <source>
        <dbReference type="ARBA" id="ARBA00005417"/>
    </source>
</evidence>
<dbReference type="CDD" id="cd03255">
    <property type="entry name" value="ABC_MJ0796_LolCDE_FtsE"/>
    <property type="match status" value="1"/>
</dbReference>
<keyword evidence="3" id="KW-0547">Nucleotide-binding</keyword>
<dbReference type="PROSITE" id="PS00211">
    <property type="entry name" value="ABC_TRANSPORTER_1"/>
    <property type="match status" value="1"/>
</dbReference>
<reference evidence="7" key="1">
    <citation type="submission" date="2016-10" db="EMBL/GenBank/DDBJ databases">
        <authorList>
            <person name="Varghese N."/>
            <person name="Submissions S."/>
        </authorList>
    </citation>
    <scope>NUCLEOTIDE SEQUENCE [LARGE SCALE GENOMIC DNA]</scope>
    <source>
        <strain evidence="7">DSM 1551</strain>
    </source>
</reference>
<dbReference type="OrthoDB" id="9802264at2"/>
<dbReference type="EMBL" id="FOIN01000002">
    <property type="protein sequence ID" value="SET15008.1"/>
    <property type="molecule type" value="Genomic_DNA"/>
</dbReference>
<dbReference type="InterPro" id="IPR017911">
    <property type="entry name" value="MacB-like_ATP-bd"/>
</dbReference>
<dbReference type="SUPFAM" id="SSF52540">
    <property type="entry name" value="P-loop containing nucleoside triphosphate hydrolases"/>
    <property type="match status" value="1"/>
</dbReference>
<keyword evidence="4 6" id="KW-0067">ATP-binding</keyword>
<evidence type="ECO:0000259" key="5">
    <source>
        <dbReference type="PROSITE" id="PS50893"/>
    </source>
</evidence>
<dbReference type="RefSeq" id="WP_092351925.1">
    <property type="nucleotide sequence ID" value="NZ_CANSQN010000020.1"/>
</dbReference>
<evidence type="ECO:0000256" key="4">
    <source>
        <dbReference type="ARBA" id="ARBA00022840"/>
    </source>
</evidence>
<dbReference type="GO" id="GO:0016887">
    <property type="term" value="F:ATP hydrolysis activity"/>
    <property type="evidence" value="ECO:0007669"/>
    <property type="project" value="InterPro"/>
</dbReference>
<evidence type="ECO:0000256" key="3">
    <source>
        <dbReference type="ARBA" id="ARBA00022741"/>
    </source>
</evidence>
<comment type="similarity">
    <text evidence="1">Belongs to the ABC transporter superfamily.</text>
</comment>
<dbReference type="InterPro" id="IPR019895">
    <property type="entry name" value="L_ocin_972_ABC"/>
</dbReference>
<evidence type="ECO:0000313" key="7">
    <source>
        <dbReference type="Proteomes" id="UP000198558"/>
    </source>
</evidence>
<name>A0A1I0C6F5_9FIRM</name>
<dbReference type="PROSITE" id="PS50893">
    <property type="entry name" value="ABC_TRANSPORTER_2"/>
    <property type="match status" value="1"/>
</dbReference>
<keyword evidence="2" id="KW-0813">Transport</keyword>
<gene>
    <name evidence="6" type="ORF">SAMN04489758_102104</name>
</gene>
<dbReference type="InterPro" id="IPR003439">
    <property type="entry name" value="ABC_transporter-like_ATP-bd"/>
</dbReference>
<dbReference type="SMART" id="SM00382">
    <property type="entry name" value="AAA"/>
    <property type="match status" value="1"/>
</dbReference>
<sequence>MIKINNLCKKYNDNQIFKNFNCEINENEMVAIKGMSGSGKTTLLNIIGLLDNDYKGNIIINGVDVSNLNRKKREQFIRENISYLFQNYALIDDESIKDNLMLALEYVKMNKTEKKDLIKKTLKKVGIEKDINEKIYSLSGGEQQRVSLARTLLKPSKLILADEPTGNLDESNRNDIIKILLEMQKKGKTIIIVTHDNVVAQNCNTVIEI</sequence>
<dbReference type="PANTHER" id="PTHR42798:SF4">
    <property type="entry name" value="ABC TRANSPORTER DOMAIN-CONTAINING PROTEIN"/>
    <property type="match status" value="1"/>
</dbReference>
<dbReference type="InterPro" id="IPR017871">
    <property type="entry name" value="ABC_transporter-like_CS"/>
</dbReference>
<dbReference type="Gene3D" id="3.40.50.300">
    <property type="entry name" value="P-loop containing nucleotide triphosphate hydrolases"/>
    <property type="match status" value="1"/>
</dbReference>
<keyword evidence="7" id="KW-1185">Reference proteome</keyword>
<dbReference type="AlphaFoldDB" id="A0A1I0C6F5"/>
<evidence type="ECO:0000256" key="2">
    <source>
        <dbReference type="ARBA" id="ARBA00022448"/>
    </source>
</evidence>
<evidence type="ECO:0000313" key="6">
    <source>
        <dbReference type="EMBL" id="SET15008.1"/>
    </source>
</evidence>